<evidence type="ECO:0000259" key="1">
    <source>
        <dbReference type="Pfam" id="PF13613"/>
    </source>
</evidence>
<proteinExistence type="predicted"/>
<organism evidence="2">
    <name type="scientific">Leptotrichia mesophila</name>
    <dbReference type="NCBI Taxonomy" id="3239303"/>
    <lineage>
        <taxon>Bacteria</taxon>
        <taxon>Fusobacteriati</taxon>
        <taxon>Fusobacteriota</taxon>
        <taxon>Fusobacteriia</taxon>
        <taxon>Fusobacteriales</taxon>
        <taxon>Leptotrichiaceae</taxon>
        <taxon>Leptotrichia</taxon>
    </lineage>
</organism>
<dbReference type="AlphaFoldDB" id="A0AB39V8J0"/>
<dbReference type="RefSeq" id="WP_369712419.1">
    <property type="nucleotide sequence ID" value="NZ_CP165646.1"/>
</dbReference>
<dbReference type="EMBL" id="CP165646">
    <property type="protein sequence ID" value="XDU64012.1"/>
    <property type="molecule type" value="Genomic_DNA"/>
</dbReference>
<reference evidence="2" key="1">
    <citation type="submission" date="2024-07" db="EMBL/GenBank/DDBJ databases">
        <authorList>
            <person name="Li X.-J."/>
            <person name="Wang X."/>
        </authorList>
    </citation>
    <scope>NUCLEOTIDE SEQUENCE</scope>
    <source>
        <strain evidence="2">HSP-342</strain>
    </source>
</reference>
<accession>A0AB39V8J0</accession>
<dbReference type="InterPro" id="IPR027805">
    <property type="entry name" value="Transposase_HTH_dom"/>
</dbReference>
<name>A0AB39V8J0_9FUSO</name>
<feature type="domain" description="Transposase Helix-turn-helix" evidence="1">
    <location>
        <begin position="43"/>
        <end position="87"/>
    </location>
</feature>
<evidence type="ECO:0000313" key="2">
    <source>
        <dbReference type="EMBL" id="XDU64012.1"/>
    </source>
</evidence>
<sequence length="160" mass="19082">MINNVEKKKLKEENYQKIFGIHKMLKLLNEAYRIGHLRGRHPRKLSVLNRLVIMLSYYHNYRTMENIAFEYGVAKSTICECVKWAEKSGELSLPKKRELVRDTEIEVVLVDTTECEIERPKKTVEILLRKKEKTYDKDSDSCRRKGFKDTQRLVFTRERS</sequence>
<dbReference type="Pfam" id="PF13613">
    <property type="entry name" value="HTH_Tnp_4"/>
    <property type="match status" value="1"/>
</dbReference>
<gene>
    <name evidence="2" type="ORF">AB8B23_08725</name>
</gene>
<protein>
    <submittedName>
        <fullName evidence="2">Transposase family protein</fullName>
    </submittedName>
</protein>
<dbReference type="KEGG" id="lmes:AB8B23_08725"/>